<dbReference type="Pfam" id="PF13613">
    <property type="entry name" value="HTH_Tnp_4"/>
    <property type="match status" value="1"/>
</dbReference>
<keyword evidence="9" id="KW-1185">Reference proteome</keyword>
<sequence length="450" mass="51598">MVQCWVPLCSHISNRETCKFFRFPANYIECKVWAKSVRRADTYPTKNNKICSCHFKDGLRENGPTQFEWNKNSSFSFTSPEKHTKRKKVDSASCSQENESSIIIENSTTTETYVLTPTNSKSDEVEKYFLHKEIEELKKEKLFLKNNPFGYHSIESDNKLFEFYCGISKSMFDIVVDLCSKVSFKYYYDWNVEKFCLKDQILMTLIKLRLNLAYPDLAFRFKTSESTVGNIILTLISVLHEILFINLMNTVPSQNKNQNCLPECFNNFQNCRITLDCTEIACDIPKSLLDQKLTYSSYKNKNTLKGLIGVAPNGVITYASKLYPGSTSDKKIVGHCGVLNILQPGDLVLADKGFLISDLMPPETSLNIPPFLMSPQFTPSEVLKTKSIARARIHVERVMVRLKKFKILTHIPKALYTKSSLVFQLCAALVNFQNPIIKEVEHLFVNYDKT</sequence>
<dbReference type="EMBL" id="CARXXK010000002">
    <property type="protein sequence ID" value="CAI6356119.1"/>
    <property type="molecule type" value="Genomic_DNA"/>
</dbReference>
<dbReference type="PANTHER" id="PTHR23080">
    <property type="entry name" value="THAP DOMAIN PROTEIN"/>
    <property type="match status" value="1"/>
</dbReference>
<dbReference type="PROSITE" id="PS50950">
    <property type="entry name" value="ZF_THAP"/>
    <property type="match status" value="1"/>
</dbReference>
<gene>
    <name evidence="8" type="ORF">MEUPH1_LOCUS11886</name>
</gene>
<keyword evidence="3 6" id="KW-0863">Zinc-finger</keyword>
<dbReference type="Gene3D" id="6.20.210.20">
    <property type="entry name" value="THAP domain"/>
    <property type="match status" value="1"/>
</dbReference>
<dbReference type="GO" id="GO:0003677">
    <property type="term" value="F:DNA binding"/>
    <property type="evidence" value="ECO:0007669"/>
    <property type="project" value="UniProtKB-UniRule"/>
</dbReference>
<evidence type="ECO:0000313" key="8">
    <source>
        <dbReference type="EMBL" id="CAI6356119.1"/>
    </source>
</evidence>
<keyword evidence="5 6" id="KW-0238">DNA-binding</keyword>
<evidence type="ECO:0000256" key="3">
    <source>
        <dbReference type="ARBA" id="ARBA00022771"/>
    </source>
</evidence>
<comment type="caution">
    <text evidence="8">The sequence shown here is derived from an EMBL/GenBank/DDBJ whole genome shotgun (WGS) entry which is preliminary data.</text>
</comment>
<dbReference type="InterPro" id="IPR027806">
    <property type="entry name" value="HARBI1_dom"/>
</dbReference>
<reference evidence="8 9" key="1">
    <citation type="submission" date="2023-01" db="EMBL/GenBank/DDBJ databases">
        <authorList>
            <person name="Whitehead M."/>
        </authorList>
    </citation>
    <scope>NUCLEOTIDE SEQUENCE [LARGE SCALE GENOMIC DNA]</scope>
</reference>
<dbReference type="Pfam" id="PF05485">
    <property type="entry name" value="THAP"/>
    <property type="match status" value="1"/>
</dbReference>
<dbReference type="InterPro" id="IPR027805">
    <property type="entry name" value="Transposase_HTH_dom"/>
</dbReference>
<comment type="cofactor">
    <cofactor evidence="1">
        <name>a divalent metal cation</name>
        <dbReference type="ChEBI" id="CHEBI:60240"/>
    </cofactor>
</comment>
<evidence type="ECO:0000256" key="4">
    <source>
        <dbReference type="ARBA" id="ARBA00022833"/>
    </source>
</evidence>
<accession>A0AAV0WJI2</accession>
<evidence type="ECO:0000313" key="9">
    <source>
        <dbReference type="Proteomes" id="UP001160148"/>
    </source>
</evidence>
<dbReference type="SUPFAM" id="SSF57716">
    <property type="entry name" value="Glucocorticoid receptor-like (DNA-binding domain)"/>
    <property type="match status" value="1"/>
</dbReference>
<dbReference type="InterPro" id="IPR038441">
    <property type="entry name" value="THAP_Znf_sf"/>
</dbReference>
<dbReference type="InterPro" id="IPR006612">
    <property type="entry name" value="THAP_Znf"/>
</dbReference>
<evidence type="ECO:0000256" key="6">
    <source>
        <dbReference type="PROSITE-ProRule" id="PRU00309"/>
    </source>
</evidence>
<evidence type="ECO:0000256" key="2">
    <source>
        <dbReference type="ARBA" id="ARBA00022723"/>
    </source>
</evidence>
<keyword evidence="2" id="KW-0479">Metal-binding</keyword>
<evidence type="ECO:0000259" key="7">
    <source>
        <dbReference type="PROSITE" id="PS50950"/>
    </source>
</evidence>
<organism evidence="8 9">
    <name type="scientific">Macrosiphum euphorbiae</name>
    <name type="common">potato aphid</name>
    <dbReference type="NCBI Taxonomy" id="13131"/>
    <lineage>
        <taxon>Eukaryota</taxon>
        <taxon>Metazoa</taxon>
        <taxon>Ecdysozoa</taxon>
        <taxon>Arthropoda</taxon>
        <taxon>Hexapoda</taxon>
        <taxon>Insecta</taxon>
        <taxon>Pterygota</taxon>
        <taxon>Neoptera</taxon>
        <taxon>Paraneoptera</taxon>
        <taxon>Hemiptera</taxon>
        <taxon>Sternorrhyncha</taxon>
        <taxon>Aphidomorpha</taxon>
        <taxon>Aphidoidea</taxon>
        <taxon>Aphididae</taxon>
        <taxon>Macrosiphini</taxon>
        <taxon>Macrosiphum</taxon>
    </lineage>
</organism>
<keyword evidence="4" id="KW-0862">Zinc</keyword>
<name>A0AAV0WJI2_9HEMI</name>
<evidence type="ECO:0000256" key="1">
    <source>
        <dbReference type="ARBA" id="ARBA00001968"/>
    </source>
</evidence>
<feature type="domain" description="THAP-type" evidence="7">
    <location>
        <begin position="1"/>
        <end position="83"/>
    </location>
</feature>
<evidence type="ECO:0000256" key="5">
    <source>
        <dbReference type="ARBA" id="ARBA00023125"/>
    </source>
</evidence>
<dbReference type="AlphaFoldDB" id="A0AAV0WJI2"/>
<dbReference type="Pfam" id="PF13359">
    <property type="entry name" value="DDE_Tnp_4"/>
    <property type="match status" value="1"/>
</dbReference>
<protein>
    <recommendedName>
        <fullName evidence="7">THAP-type domain-containing protein</fullName>
    </recommendedName>
</protein>
<proteinExistence type="predicted"/>
<dbReference type="PANTHER" id="PTHR23080:SF133">
    <property type="entry name" value="SI:CH211-262I1.5-RELATED"/>
    <property type="match status" value="1"/>
</dbReference>
<dbReference type="SMART" id="SM00980">
    <property type="entry name" value="THAP"/>
    <property type="match status" value="1"/>
</dbReference>
<dbReference type="Proteomes" id="UP001160148">
    <property type="component" value="Unassembled WGS sequence"/>
</dbReference>
<dbReference type="GO" id="GO:0008270">
    <property type="term" value="F:zinc ion binding"/>
    <property type="evidence" value="ECO:0007669"/>
    <property type="project" value="UniProtKB-KW"/>
</dbReference>